<name>A0A840RHF5_9NEIS</name>
<evidence type="ECO:0000313" key="4">
    <source>
        <dbReference type="EMBL" id="MBB5193069.1"/>
    </source>
</evidence>
<sequence>MPVNRQVLEKYIEQYLSVSRFRDYCPNGVQVEGRETITRIATAVTASLAAIHLAIEAGADALLVHHGYFWKGEAQAIVRTKKARIAALLAADLNLFAYHLPLDAHPEVGNNATLGQLMGVTAERFFGDQDLGCIGNFPVPVTVGQLAARLESATGRVPLILGPSDRELRRIGWCTGGAQSFFHEAATLDIDCFVSGESSEFVTHLAAESGITYLAAGHHATERGGVRALGDHLAAQFNLDVIHLEVPNPV</sequence>
<dbReference type="NCBIfam" id="TIGR00486">
    <property type="entry name" value="YbgI_SA1388"/>
    <property type="match status" value="1"/>
</dbReference>
<dbReference type="PANTHER" id="PTHR13799">
    <property type="entry name" value="NGG1 INTERACTING FACTOR 3"/>
    <property type="match status" value="1"/>
</dbReference>
<organism evidence="4 5">
    <name type="scientific">Silvimonas terrae</name>
    <dbReference type="NCBI Taxonomy" id="300266"/>
    <lineage>
        <taxon>Bacteria</taxon>
        <taxon>Pseudomonadati</taxon>
        <taxon>Pseudomonadota</taxon>
        <taxon>Betaproteobacteria</taxon>
        <taxon>Neisseriales</taxon>
        <taxon>Chitinibacteraceae</taxon>
        <taxon>Silvimonas</taxon>
    </lineage>
</organism>
<evidence type="ECO:0000256" key="2">
    <source>
        <dbReference type="ARBA" id="ARBA00022723"/>
    </source>
</evidence>
<feature type="binding site" evidence="3">
    <location>
        <position position="66"/>
    </location>
    <ligand>
        <name>a divalent metal cation</name>
        <dbReference type="ChEBI" id="CHEBI:60240"/>
        <label>1</label>
    </ligand>
</feature>
<evidence type="ECO:0000256" key="1">
    <source>
        <dbReference type="ARBA" id="ARBA00006964"/>
    </source>
</evidence>
<dbReference type="AlphaFoldDB" id="A0A840RHF5"/>
<dbReference type="InterPro" id="IPR002678">
    <property type="entry name" value="DUF34/NIF3"/>
</dbReference>
<dbReference type="Proteomes" id="UP000543030">
    <property type="component" value="Unassembled WGS sequence"/>
</dbReference>
<evidence type="ECO:0000256" key="3">
    <source>
        <dbReference type="PIRSR" id="PIRSR602678-1"/>
    </source>
</evidence>
<dbReference type="GO" id="GO:0046872">
    <property type="term" value="F:metal ion binding"/>
    <property type="evidence" value="ECO:0007669"/>
    <property type="project" value="UniProtKB-KW"/>
</dbReference>
<protein>
    <submittedName>
        <fullName evidence="4">Dinuclear metal center YbgI/SA1388 family protein</fullName>
    </submittedName>
</protein>
<dbReference type="RefSeq" id="WP_221303255.1">
    <property type="nucleotide sequence ID" value="NZ_JACHHN010000009.1"/>
</dbReference>
<proteinExistence type="inferred from homology"/>
<dbReference type="Pfam" id="PF01784">
    <property type="entry name" value="DUF34_NIF3"/>
    <property type="match status" value="1"/>
</dbReference>
<feature type="binding site" evidence="3">
    <location>
        <position position="222"/>
    </location>
    <ligand>
        <name>a divalent metal cation</name>
        <dbReference type="ChEBI" id="CHEBI:60240"/>
        <label>1</label>
    </ligand>
</feature>
<dbReference type="GO" id="GO:0005737">
    <property type="term" value="C:cytoplasm"/>
    <property type="evidence" value="ECO:0007669"/>
    <property type="project" value="TreeGrafter"/>
</dbReference>
<dbReference type="InterPro" id="IPR036069">
    <property type="entry name" value="DUF34/NIF3_sf"/>
</dbReference>
<keyword evidence="5" id="KW-1185">Reference proteome</keyword>
<dbReference type="Gene3D" id="3.40.1390.30">
    <property type="entry name" value="NIF3 (NGG1p interacting factor 3)-like"/>
    <property type="match status" value="2"/>
</dbReference>
<feature type="binding site" evidence="3">
    <location>
        <position position="65"/>
    </location>
    <ligand>
        <name>a divalent metal cation</name>
        <dbReference type="ChEBI" id="CHEBI:60240"/>
        <label>1</label>
    </ligand>
</feature>
<gene>
    <name evidence="4" type="ORF">HNQ50_003823</name>
</gene>
<evidence type="ECO:0000313" key="5">
    <source>
        <dbReference type="Proteomes" id="UP000543030"/>
    </source>
</evidence>
<keyword evidence="2 3" id="KW-0479">Metal-binding</keyword>
<comment type="caution">
    <text evidence="4">The sequence shown here is derived from an EMBL/GenBank/DDBJ whole genome shotgun (WGS) entry which is preliminary data.</text>
</comment>
<dbReference type="EMBL" id="JACHHN010000009">
    <property type="protein sequence ID" value="MBB5193069.1"/>
    <property type="molecule type" value="Genomic_DNA"/>
</dbReference>
<reference evidence="4 5" key="1">
    <citation type="submission" date="2020-08" db="EMBL/GenBank/DDBJ databases">
        <title>Genomic Encyclopedia of Type Strains, Phase IV (KMG-IV): sequencing the most valuable type-strain genomes for metagenomic binning, comparative biology and taxonomic classification.</title>
        <authorList>
            <person name="Goeker M."/>
        </authorList>
    </citation>
    <scope>NUCLEOTIDE SEQUENCE [LARGE SCALE GENOMIC DNA]</scope>
    <source>
        <strain evidence="4 5">DSM 18233</strain>
    </source>
</reference>
<feature type="binding site" evidence="3">
    <location>
        <position position="218"/>
    </location>
    <ligand>
        <name>a divalent metal cation</name>
        <dbReference type="ChEBI" id="CHEBI:60240"/>
        <label>1</label>
    </ligand>
</feature>
<accession>A0A840RHF5</accession>
<comment type="similarity">
    <text evidence="1">Belongs to the GTP cyclohydrolase I type 2/NIF3 family.</text>
</comment>
<dbReference type="SUPFAM" id="SSF102705">
    <property type="entry name" value="NIF3 (NGG1p interacting factor 3)-like"/>
    <property type="match status" value="1"/>
</dbReference>
<dbReference type="PANTHER" id="PTHR13799:SF14">
    <property type="entry name" value="GTP CYCLOHYDROLASE 1 TYPE 2 HOMOLOG"/>
    <property type="match status" value="1"/>
</dbReference>
<feature type="binding site" evidence="3">
    <location>
        <position position="103"/>
    </location>
    <ligand>
        <name>a divalent metal cation</name>
        <dbReference type="ChEBI" id="CHEBI:60240"/>
        <label>1</label>
    </ligand>
</feature>